<evidence type="ECO:0000256" key="3">
    <source>
        <dbReference type="ARBA" id="ARBA00022679"/>
    </source>
</evidence>
<keyword evidence="4 11" id="KW-0548">Nucleotidyltransferase</keyword>
<keyword evidence="3 11" id="KW-0808">Transferase</keyword>
<dbReference type="NCBIfam" id="TIGR00573">
    <property type="entry name" value="dnaq"/>
    <property type="match status" value="1"/>
</dbReference>
<dbReference type="CDD" id="cd07435">
    <property type="entry name" value="PHP_PolIIIA_POLC"/>
    <property type="match status" value="1"/>
</dbReference>
<comment type="similarity">
    <text evidence="11">Belongs to the DNA polymerase type-C family. PolC subfamily.</text>
</comment>
<keyword evidence="8 11" id="KW-0269">Exonuclease</keyword>
<evidence type="ECO:0000256" key="4">
    <source>
        <dbReference type="ARBA" id="ARBA00022695"/>
    </source>
</evidence>
<evidence type="ECO:0000256" key="6">
    <source>
        <dbReference type="ARBA" id="ARBA00022722"/>
    </source>
</evidence>
<dbReference type="FunFam" id="3.30.420.10:FF:000045">
    <property type="entry name" value="3'-5' exonuclease DinG"/>
    <property type="match status" value="1"/>
</dbReference>
<dbReference type="GO" id="GO:0005737">
    <property type="term" value="C:cytoplasm"/>
    <property type="evidence" value="ECO:0007669"/>
    <property type="project" value="UniProtKB-SubCell"/>
</dbReference>
<evidence type="ECO:0000256" key="9">
    <source>
        <dbReference type="ARBA" id="ARBA00022932"/>
    </source>
</evidence>
<dbReference type="InterPro" id="IPR012340">
    <property type="entry name" value="NA-bd_OB-fold"/>
</dbReference>
<comment type="caution">
    <text evidence="14">The sequence shown here is derived from an EMBL/GenBank/DDBJ whole genome shotgun (WGS) entry which is preliminary data.</text>
</comment>
<dbReference type="CDD" id="cd06127">
    <property type="entry name" value="DEDDh"/>
    <property type="match status" value="1"/>
</dbReference>
<evidence type="ECO:0000256" key="5">
    <source>
        <dbReference type="ARBA" id="ARBA00022705"/>
    </source>
</evidence>
<dbReference type="GO" id="GO:0003887">
    <property type="term" value="F:DNA-directed DNA polymerase activity"/>
    <property type="evidence" value="ECO:0007669"/>
    <property type="project" value="UniProtKB-UniRule"/>
</dbReference>
<dbReference type="Gene3D" id="2.40.50.140">
    <property type="entry name" value="Nucleic acid-binding proteins"/>
    <property type="match status" value="1"/>
</dbReference>
<evidence type="ECO:0000259" key="12">
    <source>
        <dbReference type="SMART" id="SM00479"/>
    </source>
</evidence>
<dbReference type="InterPro" id="IPR011708">
    <property type="entry name" value="DNA_pol3_alpha_NTPase_dom"/>
</dbReference>
<dbReference type="InterPro" id="IPR013520">
    <property type="entry name" value="Ribonucl_H"/>
</dbReference>
<dbReference type="PANTHER" id="PTHR32294">
    <property type="entry name" value="DNA POLYMERASE III SUBUNIT ALPHA"/>
    <property type="match status" value="1"/>
</dbReference>
<dbReference type="Gene3D" id="3.30.420.10">
    <property type="entry name" value="Ribonuclease H-like superfamily/Ribonuclease H"/>
    <property type="match status" value="1"/>
</dbReference>
<dbReference type="InterPro" id="IPR006054">
    <property type="entry name" value="DnaQ"/>
</dbReference>
<sequence>MKPMLTQLWPQFTADAAFMDSYGSAIVERVVADRQNKIITVVYRTANPVPAETSGRLIASLEPQFPGFALKVQGLFAYTCLTSCAVLELAEELKDAGLPINGFLSGAQVDIAGEHITVRVQNGVLLLTQMEFAVKLEELIAARTGVRPQVALVCDTAISAEAVEEHILEKAPPARQFKAKSEGPAVKVQGLDLEDAPAKLVNGHMFQPTGLTALRDVGAEAGKVTVWGDVFFTEIKGNWRKIYSISITDYTGSINLKIRPQEGENCDKWEELGPGDTLIIKGDCAYDKYERDYVIYPYDVLKVVRKKRVDPAPEKRVELHLHTKMSSMDGFCDPKTIVKTAHRMGHRAVAVTDHGVVQGFPEAMLATDDIRKKDPDFKLIYGVEAYFVDDMVPVVYGAATGAMSQSFVVFDLETTGLSPADCAITEIGAVVVENGEITESYNSFVNPGCHIPEEITKITNITDEMVADAPGQEEALRAFLEFVDGRVLIAHNAHGFDIRFLKACAERYGVPFGNTYIDTLPLAQALYLGLRNYKLDTIGKYLEIPPFQHHRACDDAKALAQIYVKMIEDLALRGVTALENVNTGLGGTRELAKKNFHLIILVRNAAGLKNLYRIISAAHMDYFFKVPRVPRSLLNKYREGLIIGSACEAGELYRAIVEGRSFDELKNIAAYYDFLEVQPLGNNEYMLREHMVDSIEQIQEFNKTVIRLGEALGKMVVATGDVHFMEPEDAIYRAVLQAGNGFKDADNQAPLYFRTTDDMLKQFSYLSPEKAREIVITNPNRIADMVDGDVRAIPKGLYTPTIEGADESLREDTMRNARERYGDPLPELVEKRLTRELDSIIKHGFAVLYVIAQKLVLKSEEYGYLVGSRGSVGSSAVAHFSGISEVNSLPPHYLCPKCKWSEFYTDGSVADGFDLPDRICPQCGEKLIVDGHDIPFETFLGFDGDKEPDIDLNFSGEVQGRIHRYTEDLFGHDHVFKAGTISGLQDKTAYGYVKKYLEERGRIVNHAEENRLVQGCVGVKRTTGQHPGGMVVVPSNYDVFDFCPIQHPADDKEKGMITTHFEFKYLHDTILKLDELGHDVPTMYKHLEDMTGIKMDSVPMNDPKVISLLVSTEALGVKPEDIDSLTGTFGIPELGTNFVRNMLIEAQPKSFGDLIQISGLSHGTDVWNGNAQDLIKDGVCTISEVIGTRDSIMTYLLHKGVEPKQAFTIMELTRKGKVAKGGFPEGVEDMLRAHDVPEWYLDSCKKIKYMFPKAHAVAYLIAAIRLMWFKVYHPLEFYATHFTVRGDDIDYDAAVGGIKVAKQHLKEVNARLKEEKKAKDEDILASLQMVNEMLQRGYEFLPIRIGKSRAKTYTVEDGKIRLPFMALKGLGDAAANTLEKATLEGQQYISAEDLQSACNAICATAKNEGHMEYGIVSNTIMDTLADIGALGDLPKSSQVTFF</sequence>
<keyword evidence="7 11" id="KW-0378">Hydrolase</keyword>
<keyword evidence="9 11" id="KW-0239">DNA-directed DNA polymerase</keyword>
<dbReference type="HAMAP" id="MF_00356">
    <property type="entry name" value="DNApol_PolC"/>
    <property type="match status" value="1"/>
</dbReference>
<evidence type="ECO:0000256" key="1">
    <source>
        <dbReference type="ARBA" id="ARBA00003452"/>
    </source>
</evidence>
<keyword evidence="2 11" id="KW-0963">Cytoplasm</keyword>
<reference evidence="14 15" key="1">
    <citation type="journal article" date="2019" name="Nat. Med.">
        <title>A library of human gut bacterial isolates paired with longitudinal multiomics data enables mechanistic microbiome research.</title>
        <authorList>
            <person name="Poyet M."/>
            <person name="Groussin M."/>
            <person name="Gibbons S.M."/>
            <person name="Avila-Pacheco J."/>
            <person name="Jiang X."/>
            <person name="Kearney S.M."/>
            <person name="Perrotta A.R."/>
            <person name="Berdy B."/>
            <person name="Zhao S."/>
            <person name="Lieberman T.D."/>
            <person name="Swanson P.K."/>
            <person name="Smith M."/>
            <person name="Roesemann S."/>
            <person name="Alexander J.E."/>
            <person name="Rich S.A."/>
            <person name="Livny J."/>
            <person name="Vlamakis H."/>
            <person name="Clish C."/>
            <person name="Bullock K."/>
            <person name="Deik A."/>
            <person name="Scott J."/>
            <person name="Pierce K.A."/>
            <person name="Xavier R.J."/>
            <person name="Alm E.J."/>
        </authorList>
    </citation>
    <scope>NUCLEOTIDE SEQUENCE [LARGE SCALE GENOMIC DNA]</scope>
    <source>
        <strain evidence="14 15">BIOML-A7</strain>
    </source>
</reference>
<feature type="domain" description="Exonuclease" evidence="12">
    <location>
        <begin position="406"/>
        <end position="572"/>
    </location>
</feature>
<evidence type="ECO:0000259" key="13">
    <source>
        <dbReference type="SMART" id="SM00481"/>
    </source>
</evidence>
<dbReference type="Gene3D" id="3.20.20.140">
    <property type="entry name" value="Metal-dependent hydrolases"/>
    <property type="match status" value="2"/>
</dbReference>
<dbReference type="Pfam" id="PF02811">
    <property type="entry name" value="PHP"/>
    <property type="match status" value="1"/>
</dbReference>
<proteinExistence type="inferred from homology"/>
<dbReference type="NCBIfam" id="TIGR01405">
    <property type="entry name" value="polC_Gram_pos"/>
    <property type="match status" value="1"/>
</dbReference>
<dbReference type="Pfam" id="PF00929">
    <property type="entry name" value="RNase_T"/>
    <property type="match status" value="1"/>
</dbReference>
<dbReference type="Gene3D" id="1.10.150.700">
    <property type="entry name" value="PolC, middle finger domain"/>
    <property type="match status" value="1"/>
</dbReference>
<comment type="catalytic activity">
    <reaction evidence="10 11">
        <text>DNA(n) + a 2'-deoxyribonucleoside 5'-triphosphate = DNA(n+1) + diphosphate</text>
        <dbReference type="Rhea" id="RHEA:22508"/>
        <dbReference type="Rhea" id="RHEA-COMP:17339"/>
        <dbReference type="Rhea" id="RHEA-COMP:17340"/>
        <dbReference type="ChEBI" id="CHEBI:33019"/>
        <dbReference type="ChEBI" id="CHEBI:61560"/>
        <dbReference type="ChEBI" id="CHEBI:173112"/>
        <dbReference type="EC" id="2.7.7.7"/>
    </reaction>
</comment>
<dbReference type="NCBIfam" id="NF001688">
    <property type="entry name" value="PRK00448.1"/>
    <property type="match status" value="1"/>
</dbReference>
<evidence type="ECO:0000256" key="10">
    <source>
        <dbReference type="ARBA" id="ARBA00049244"/>
    </source>
</evidence>
<dbReference type="InterPro" id="IPR006308">
    <property type="entry name" value="Pol_III_a_PolC-type_gram_pos"/>
</dbReference>
<comment type="function">
    <text evidence="1 11">Required for replicative DNA synthesis. This DNA polymerase also exhibits 3' to 5' exonuclease activity.</text>
</comment>
<evidence type="ECO:0000313" key="14">
    <source>
        <dbReference type="EMBL" id="MTS51497.1"/>
    </source>
</evidence>
<evidence type="ECO:0000256" key="8">
    <source>
        <dbReference type="ARBA" id="ARBA00022839"/>
    </source>
</evidence>
<dbReference type="InterPro" id="IPR036397">
    <property type="entry name" value="RNaseH_sf"/>
</dbReference>
<gene>
    <name evidence="11" type="primary">polC</name>
    <name evidence="14" type="ORF">GMD52_08075</name>
</gene>
<organism evidence="14 15">
    <name type="scientific">Ruthenibacterium lactatiformans</name>
    <dbReference type="NCBI Taxonomy" id="1550024"/>
    <lineage>
        <taxon>Bacteria</taxon>
        <taxon>Bacillati</taxon>
        <taxon>Bacillota</taxon>
        <taxon>Clostridia</taxon>
        <taxon>Eubacteriales</taxon>
        <taxon>Oscillospiraceae</taxon>
        <taxon>Ruthenibacterium</taxon>
    </lineage>
</organism>
<dbReference type="RefSeq" id="WP_155201530.1">
    <property type="nucleotide sequence ID" value="NZ_WMZL01000015.1"/>
</dbReference>
<name>A0A6I3QPC7_9FIRM</name>
<dbReference type="EMBL" id="WMZR01000008">
    <property type="protein sequence ID" value="MTS51497.1"/>
    <property type="molecule type" value="Genomic_DNA"/>
</dbReference>
<dbReference type="Proteomes" id="UP000449193">
    <property type="component" value="Unassembled WGS sequence"/>
</dbReference>
<dbReference type="Pfam" id="PF07733">
    <property type="entry name" value="DNA_pol3_alpha"/>
    <property type="match status" value="2"/>
</dbReference>
<dbReference type="SUPFAM" id="SSF53098">
    <property type="entry name" value="Ribonuclease H-like"/>
    <property type="match status" value="1"/>
</dbReference>
<dbReference type="InterPro" id="IPR012337">
    <property type="entry name" value="RNaseH-like_sf"/>
</dbReference>
<dbReference type="PANTHER" id="PTHR32294:SF5">
    <property type="entry name" value="DNA POLYMERASE III POLC-TYPE"/>
    <property type="match status" value="1"/>
</dbReference>
<dbReference type="GO" id="GO:0008408">
    <property type="term" value="F:3'-5' exonuclease activity"/>
    <property type="evidence" value="ECO:0007669"/>
    <property type="project" value="UniProtKB-UniRule"/>
</dbReference>
<dbReference type="SMART" id="SM00479">
    <property type="entry name" value="EXOIII"/>
    <property type="match status" value="1"/>
</dbReference>
<dbReference type="InterPro" id="IPR044923">
    <property type="entry name" value="PolC_middle_finger_sf"/>
</dbReference>
<accession>A0A6I3QPC7</accession>
<keyword evidence="5 11" id="KW-0235">DNA replication</keyword>
<evidence type="ECO:0000256" key="2">
    <source>
        <dbReference type="ARBA" id="ARBA00022490"/>
    </source>
</evidence>
<feature type="domain" description="Polymerase/histidinol phosphatase N-terminal" evidence="13">
    <location>
        <begin position="317"/>
        <end position="389"/>
    </location>
</feature>
<dbReference type="InterPro" id="IPR004805">
    <property type="entry name" value="DnaE2/DnaE/PolC"/>
</dbReference>
<dbReference type="InterPro" id="IPR040982">
    <property type="entry name" value="DNA_pol3_finger"/>
</dbReference>
<evidence type="ECO:0000256" key="11">
    <source>
        <dbReference type="HAMAP-Rule" id="MF_00356"/>
    </source>
</evidence>
<dbReference type="Gene3D" id="1.10.150.870">
    <property type="match status" value="1"/>
</dbReference>
<dbReference type="Pfam" id="PF14579">
    <property type="entry name" value="HHH_6"/>
    <property type="match status" value="1"/>
</dbReference>
<dbReference type="Gene3D" id="6.10.140.1510">
    <property type="match status" value="1"/>
</dbReference>
<protein>
    <recommendedName>
        <fullName evidence="11">DNA polymerase III PolC-type</fullName>
        <shortName evidence="11">PolIII</shortName>
        <ecNumber evidence="11">2.7.7.7</ecNumber>
    </recommendedName>
</protein>
<dbReference type="GO" id="GO:0003677">
    <property type="term" value="F:DNA binding"/>
    <property type="evidence" value="ECO:0007669"/>
    <property type="project" value="UniProtKB-UniRule"/>
</dbReference>
<dbReference type="GO" id="GO:0006261">
    <property type="term" value="P:DNA-templated DNA replication"/>
    <property type="evidence" value="ECO:0007669"/>
    <property type="project" value="UniProtKB-UniRule"/>
</dbReference>
<dbReference type="InterPro" id="IPR004013">
    <property type="entry name" value="PHP_dom"/>
</dbReference>
<dbReference type="EC" id="2.7.7.7" evidence="11"/>
<comment type="subcellular location">
    <subcellularLocation>
        <location evidence="11">Cytoplasm</location>
    </subcellularLocation>
</comment>
<keyword evidence="6 11" id="KW-0540">Nuclease</keyword>
<dbReference type="Gene3D" id="3.30.1900.20">
    <property type="match status" value="1"/>
</dbReference>
<dbReference type="InterPro" id="IPR029460">
    <property type="entry name" value="DNAPol_HHH"/>
</dbReference>
<dbReference type="InterPro" id="IPR003141">
    <property type="entry name" value="Pol/His_phosphatase_N"/>
</dbReference>
<dbReference type="SMART" id="SM00481">
    <property type="entry name" value="POLIIIAc"/>
    <property type="match status" value="1"/>
</dbReference>
<evidence type="ECO:0000256" key="7">
    <source>
        <dbReference type="ARBA" id="ARBA00022801"/>
    </source>
</evidence>
<dbReference type="Pfam" id="PF17657">
    <property type="entry name" value="DNA_pol3_finger"/>
    <property type="match status" value="1"/>
</dbReference>
<evidence type="ECO:0000313" key="15">
    <source>
        <dbReference type="Proteomes" id="UP000449193"/>
    </source>
</evidence>